<evidence type="ECO:0000256" key="1">
    <source>
        <dbReference type="SAM" id="Phobius"/>
    </source>
</evidence>
<keyword evidence="1" id="KW-0472">Membrane</keyword>
<keyword evidence="1" id="KW-1133">Transmembrane helix</keyword>
<evidence type="ECO:0000313" key="2">
    <source>
        <dbReference type="EMBL" id="MFC0526578.1"/>
    </source>
</evidence>
<dbReference type="RefSeq" id="WP_377244715.1">
    <property type="nucleotide sequence ID" value="NZ_JBHLUH010000004.1"/>
</dbReference>
<dbReference type="Proteomes" id="UP001589867">
    <property type="component" value="Unassembled WGS sequence"/>
</dbReference>
<name>A0ABV6LWH4_9ACTN</name>
<organism evidence="2 3">
    <name type="scientific">Phytohabitans kaempferiae</name>
    <dbReference type="NCBI Taxonomy" id="1620943"/>
    <lineage>
        <taxon>Bacteria</taxon>
        <taxon>Bacillati</taxon>
        <taxon>Actinomycetota</taxon>
        <taxon>Actinomycetes</taxon>
        <taxon>Micromonosporales</taxon>
        <taxon>Micromonosporaceae</taxon>
    </lineage>
</organism>
<gene>
    <name evidence="2" type="ORF">ACFFIA_02755</name>
</gene>
<keyword evidence="3" id="KW-1185">Reference proteome</keyword>
<proteinExistence type="predicted"/>
<sequence length="80" mass="8117">MYRRFAPAGAVLAGGGVFLPGLINLHGNPVWIIILALAGSGLAGLGGYILYLAGTSSGPNDLLVAGALGISQWPPFKKNL</sequence>
<evidence type="ECO:0000313" key="3">
    <source>
        <dbReference type="Proteomes" id="UP001589867"/>
    </source>
</evidence>
<dbReference type="EMBL" id="JBHLUH010000004">
    <property type="protein sequence ID" value="MFC0526578.1"/>
    <property type="molecule type" value="Genomic_DNA"/>
</dbReference>
<keyword evidence="1" id="KW-0812">Transmembrane</keyword>
<protein>
    <submittedName>
        <fullName evidence="2">Uncharacterized protein</fullName>
    </submittedName>
</protein>
<reference evidence="2 3" key="1">
    <citation type="submission" date="2024-09" db="EMBL/GenBank/DDBJ databases">
        <authorList>
            <person name="Sun Q."/>
            <person name="Mori K."/>
        </authorList>
    </citation>
    <scope>NUCLEOTIDE SEQUENCE [LARGE SCALE GENOMIC DNA]</scope>
    <source>
        <strain evidence="2 3">TBRC 3947</strain>
    </source>
</reference>
<comment type="caution">
    <text evidence="2">The sequence shown here is derived from an EMBL/GenBank/DDBJ whole genome shotgun (WGS) entry which is preliminary data.</text>
</comment>
<feature type="transmembrane region" description="Helical" evidence="1">
    <location>
        <begin position="5"/>
        <end position="23"/>
    </location>
</feature>
<accession>A0ABV6LWH4</accession>
<feature type="transmembrane region" description="Helical" evidence="1">
    <location>
        <begin position="29"/>
        <end position="53"/>
    </location>
</feature>